<evidence type="ECO:0000256" key="10">
    <source>
        <dbReference type="ARBA" id="ARBA00022960"/>
    </source>
</evidence>
<evidence type="ECO:0000256" key="7">
    <source>
        <dbReference type="ARBA" id="ARBA00022676"/>
    </source>
</evidence>
<reference evidence="20" key="1">
    <citation type="journal article" date="2020" name="mSystems">
        <title>Genome- and Community-Level Interaction Insights into Carbon Utilization and Element Cycling Functions of Hydrothermarchaeota in Hydrothermal Sediment.</title>
        <authorList>
            <person name="Zhou Z."/>
            <person name="Liu Y."/>
            <person name="Xu W."/>
            <person name="Pan J."/>
            <person name="Luo Z.H."/>
            <person name="Li M."/>
        </authorList>
    </citation>
    <scope>NUCLEOTIDE SEQUENCE [LARGE SCALE GENOMIC DNA]</scope>
    <source>
        <strain evidence="20">HyVt-517</strain>
    </source>
</reference>
<dbReference type="InterPro" id="IPR001264">
    <property type="entry name" value="Glyco_trans_51"/>
</dbReference>
<dbReference type="GO" id="GO:0008658">
    <property type="term" value="F:penicillin binding"/>
    <property type="evidence" value="ECO:0007669"/>
    <property type="project" value="InterPro"/>
</dbReference>
<dbReference type="InterPro" id="IPR012338">
    <property type="entry name" value="Beta-lactam/transpept-like"/>
</dbReference>
<dbReference type="FunFam" id="1.10.3810.10:FF:000001">
    <property type="entry name" value="Penicillin-binding protein 1A"/>
    <property type="match status" value="1"/>
</dbReference>
<evidence type="ECO:0000256" key="4">
    <source>
        <dbReference type="ARBA" id="ARBA00022475"/>
    </source>
</evidence>
<feature type="transmembrane region" description="Helical" evidence="17">
    <location>
        <begin position="161"/>
        <end position="186"/>
    </location>
</feature>
<evidence type="ECO:0000256" key="15">
    <source>
        <dbReference type="ARBA" id="ARBA00034000"/>
    </source>
</evidence>
<evidence type="ECO:0000256" key="6">
    <source>
        <dbReference type="ARBA" id="ARBA00022670"/>
    </source>
</evidence>
<keyword evidence="14" id="KW-0961">Cell wall biogenesis/degradation</keyword>
<dbReference type="InterPro" id="IPR050396">
    <property type="entry name" value="Glycosyltr_51/Transpeptidase"/>
</dbReference>
<comment type="caution">
    <text evidence="20">The sequence shown here is derived from an EMBL/GenBank/DDBJ whole genome shotgun (WGS) entry which is preliminary data.</text>
</comment>
<keyword evidence="5" id="KW-0121">Carboxypeptidase</keyword>
<gene>
    <name evidence="20" type="ORF">ENJ78_01170</name>
</gene>
<evidence type="ECO:0000259" key="18">
    <source>
        <dbReference type="Pfam" id="PF00905"/>
    </source>
</evidence>
<keyword evidence="6" id="KW-0645">Protease</keyword>
<keyword evidence="10" id="KW-0133">Cell shape</keyword>
<evidence type="ECO:0000256" key="9">
    <source>
        <dbReference type="ARBA" id="ARBA00022801"/>
    </source>
</evidence>
<feature type="domain" description="Penicillin-binding protein transpeptidase" evidence="18">
    <location>
        <begin position="475"/>
        <end position="531"/>
    </location>
</feature>
<dbReference type="Gene3D" id="1.10.3810.10">
    <property type="entry name" value="Biosynthetic peptidoglycan transglycosylase-like"/>
    <property type="match status" value="1"/>
</dbReference>
<dbReference type="GO" id="GO:0006508">
    <property type="term" value="P:proteolysis"/>
    <property type="evidence" value="ECO:0007669"/>
    <property type="project" value="UniProtKB-KW"/>
</dbReference>
<keyword evidence="9" id="KW-0378">Hydrolase</keyword>
<comment type="catalytic activity">
    <reaction evidence="15">
        <text>Preferential cleavage: (Ac)2-L-Lys-D-Ala-|-D-Ala. Also transpeptidation of peptidyl-alanyl moieties that are N-acyl substituents of D-alanine.</text>
        <dbReference type="EC" id="3.4.16.4"/>
    </reaction>
</comment>
<evidence type="ECO:0000256" key="3">
    <source>
        <dbReference type="ARBA" id="ARBA00007739"/>
    </source>
</evidence>
<dbReference type="SUPFAM" id="SSF56601">
    <property type="entry name" value="beta-lactamase/transpeptidase-like"/>
    <property type="match status" value="1"/>
</dbReference>
<keyword evidence="7" id="KW-0328">Glycosyltransferase</keyword>
<comment type="similarity">
    <text evidence="3">In the N-terminal section; belongs to the glycosyltransferase 51 family.</text>
</comment>
<name>A0A7V5MH55_UNCKA</name>
<dbReference type="GO" id="GO:0008955">
    <property type="term" value="F:peptidoglycan glycosyltransferase activity"/>
    <property type="evidence" value="ECO:0007669"/>
    <property type="project" value="UniProtKB-EC"/>
</dbReference>
<dbReference type="GO" id="GO:0009252">
    <property type="term" value="P:peptidoglycan biosynthetic process"/>
    <property type="evidence" value="ECO:0007669"/>
    <property type="project" value="UniProtKB-KW"/>
</dbReference>
<evidence type="ECO:0000313" key="20">
    <source>
        <dbReference type="EMBL" id="HHH14300.1"/>
    </source>
</evidence>
<dbReference type="Proteomes" id="UP000886106">
    <property type="component" value="Unassembled WGS sequence"/>
</dbReference>
<feature type="transmembrane region" description="Helical" evidence="17">
    <location>
        <begin position="12"/>
        <end position="29"/>
    </location>
</feature>
<evidence type="ECO:0000256" key="16">
    <source>
        <dbReference type="ARBA" id="ARBA00049902"/>
    </source>
</evidence>
<dbReference type="PANTHER" id="PTHR32282">
    <property type="entry name" value="BINDING PROTEIN TRANSPEPTIDASE, PUTATIVE-RELATED"/>
    <property type="match status" value="1"/>
</dbReference>
<evidence type="ECO:0000256" key="17">
    <source>
        <dbReference type="SAM" id="Phobius"/>
    </source>
</evidence>
<keyword evidence="4" id="KW-1003">Cell membrane</keyword>
<evidence type="ECO:0000256" key="12">
    <source>
        <dbReference type="ARBA" id="ARBA00023136"/>
    </source>
</evidence>
<proteinExistence type="inferred from homology"/>
<comment type="catalytic activity">
    <reaction evidence="16">
        <text>[GlcNAc-(1-&gt;4)-Mur2Ac(oyl-L-Ala-gamma-D-Glu-L-Lys-D-Ala-D-Ala)](n)-di-trans,octa-cis-undecaprenyl diphosphate + beta-D-GlcNAc-(1-&gt;4)-Mur2Ac(oyl-L-Ala-gamma-D-Glu-L-Lys-D-Ala-D-Ala)-di-trans,octa-cis-undecaprenyl diphosphate = [GlcNAc-(1-&gt;4)-Mur2Ac(oyl-L-Ala-gamma-D-Glu-L-Lys-D-Ala-D-Ala)](n+1)-di-trans,octa-cis-undecaprenyl diphosphate + di-trans,octa-cis-undecaprenyl diphosphate + H(+)</text>
        <dbReference type="Rhea" id="RHEA:23708"/>
        <dbReference type="Rhea" id="RHEA-COMP:9602"/>
        <dbReference type="Rhea" id="RHEA-COMP:9603"/>
        <dbReference type="ChEBI" id="CHEBI:15378"/>
        <dbReference type="ChEBI" id="CHEBI:58405"/>
        <dbReference type="ChEBI" id="CHEBI:60033"/>
        <dbReference type="ChEBI" id="CHEBI:78435"/>
        <dbReference type="EC" id="2.4.99.28"/>
    </reaction>
</comment>
<dbReference type="GO" id="GO:0008360">
    <property type="term" value="P:regulation of cell shape"/>
    <property type="evidence" value="ECO:0007669"/>
    <property type="project" value="UniProtKB-KW"/>
</dbReference>
<dbReference type="GO" id="GO:0005886">
    <property type="term" value="C:plasma membrane"/>
    <property type="evidence" value="ECO:0007669"/>
    <property type="project" value="UniProtKB-SubCell"/>
</dbReference>
<dbReference type="PANTHER" id="PTHR32282:SF11">
    <property type="entry name" value="PENICILLIN-BINDING PROTEIN 1B"/>
    <property type="match status" value="1"/>
</dbReference>
<dbReference type="Gene3D" id="3.40.710.10">
    <property type="entry name" value="DD-peptidase/beta-lactamase superfamily"/>
    <property type="match status" value="1"/>
</dbReference>
<dbReference type="InterPro" id="IPR001460">
    <property type="entry name" value="PCN-bd_Tpept"/>
</dbReference>
<dbReference type="GO" id="GO:0030288">
    <property type="term" value="C:outer membrane-bounded periplasmic space"/>
    <property type="evidence" value="ECO:0007669"/>
    <property type="project" value="TreeGrafter"/>
</dbReference>
<keyword evidence="17" id="KW-0812">Transmembrane</keyword>
<evidence type="ECO:0000256" key="1">
    <source>
        <dbReference type="ARBA" id="ARBA00004236"/>
    </source>
</evidence>
<dbReference type="Pfam" id="PF00912">
    <property type="entry name" value="Transgly"/>
    <property type="match status" value="1"/>
</dbReference>
<comment type="similarity">
    <text evidence="2">In the C-terminal section; belongs to the transpeptidase family.</text>
</comment>
<evidence type="ECO:0000256" key="2">
    <source>
        <dbReference type="ARBA" id="ARBA00007090"/>
    </source>
</evidence>
<accession>A0A7V5MH55</accession>
<keyword evidence="8" id="KW-0808">Transferase</keyword>
<dbReference type="InterPro" id="IPR023346">
    <property type="entry name" value="Lysozyme-like_dom_sf"/>
</dbReference>
<feature type="domain" description="Glycosyl transferase family 51" evidence="19">
    <location>
        <begin position="217"/>
        <end position="387"/>
    </location>
</feature>
<keyword evidence="13" id="KW-0511">Multifunctional enzyme</keyword>
<feature type="non-terminal residue" evidence="20">
    <location>
        <position position="531"/>
    </location>
</feature>
<evidence type="ECO:0000256" key="11">
    <source>
        <dbReference type="ARBA" id="ARBA00022984"/>
    </source>
</evidence>
<dbReference type="SUPFAM" id="SSF53955">
    <property type="entry name" value="Lysozyme-like"/>
    <property type="match status" value="1"/>
</dbReference>
<dbReference type="GO" id="GO:0009002">
    <property type="term" value="F:serine-type D-Ala-D-Ala carboxypeptidase activity"/>
    <property type="evidence" value="ECO:0007669"/>
    <property type="project" value="UniProtKB-EC"/>
</dbReference>
<evidence type="ECO:0008006" key="21">
    <source>
        <dbReference type="Google" id="ProtNLM"/>
    </source>
</evidence>
<evidence type="ECO:0000256" key="5">
    <source>
        <dbReference type="ARBA" id="ARBA00022645"/>
    </source>
</evidence>
<keyword evidence="12 17" id="KW-0472">Membrane</keyword>
<comment type="subcellular location">
    <subcellularLocation>
        <location evidence="1">Cell membrane</location>
    </subcellularLocation>
</comment>
<evidence type="ECO:0000259" key="19">
    <source>
        <dbReference type="Pfam" id="PF00912"/>
    </source>
</evidence>
<dbReference type="InterPro" id="IPR036950">
    <property type="entry name" value="PBP_transglycosylase"/>
</dbReference>
<dbReference type="GO" id="GO:0071555">
    <property type="term" value="P:cell wall organization"/>
    <property type="evidence" value="ECO:0007669"/>
    <property type="project" value="UniProtKB-KW"/>
</dbReference>
<keyword evidence="11" id="KW-0573">Peptidoglycan synthesis</keyword>
<evidence type="ECO:0000256" key="14">
    <source>
        <dbReference type="ARBA" id="ARBA00023316"/>
    </source>
</evidence>
<dbReference type="Pfam" id="PF00905">
    <property type="entry name" value="Transpeptidase"/>
    <property type="match status" value="1"/>
</dbReference>
<organism evidence="20">
    <name type="scientific">candidate division WWE3 bacterium</name>
    <dbReference type="NCBI Taxonomy" id="2053526"/>
    <lineage>
        <taxon>Bacteria</taxon>
        <taxon>Katanobacteria</taxon>
    </lineage>
</organism>
<keyword evidence="17" id="KW-1133">Transmembrane helix</keyword>
<evidence type="ECO:0000256" key="8">
    <source>
        <dbReference type="ARBA" id="ARBA00022679"/>
    </source>
</evidence>
<sequence>MDKMTLFKEILSIYKILLQLFVFYLLKFLNLPYKVLLSTSLYFKKIFKHISNFLITSKKRVFKLSSYLKKGLLRKTKLIKKYKKSLKPSNFFYQYKNKLYRKYKKTKNILVKNTRQSLKRKYKKLIRNYKKLKSIKLFKRPKRRGRPPKNKKPFVKLRPLFVFKGIVFGSLLLLIGLASLLVYYSIFYTMPSSSQLDLYRPSLTSYFYAQDGTLLFKNYKDENRTLVSLKDVPYHLQAAIISIEDKNFYEHTGISLEGIFRSAYANYKNQEIVQGGSTITQQLAKNIFLSPKKTYVRKIKEILLAILLEQKYTKDEILQTYLNTVPFGGTSYGVQEAAKMYFNKDVKDLNLAEAALLAGLPAAPTDFSPYTDFNSAKRRQKKVLLSMVREGYITLEEAVKAYEQPLDIKNPKNSILYPHFVFYVNDYLVSKYGKTVVKEGGLKIYTTLDPEIQDMAQDIVSKEIDTLKRLRISNGAALVTKARTGEIVAMVGSKDFYSKEIDGYVNLTTSLRQPGSSIKPFNYSLALKNGM</sequence>
<dbReference type="AlphaFoldDB" id="A0A7V5MH55"/>
<protein>
    <recommendedName>
        <fullName evidence="21">Penicillin-insensitive transglycosylase</fullName>
    </recommendedName>
</protein>
<evidence type="ECO:0000256" key="13">
    <source>
        <dbReference type="ARBA" id="ARBA00023268"/>
    </source>
</evidence>
<dbReference type="EMBL" id="DRNS01000085">
    <property type="protein sequence ID" value="HHH14300.1"/>
    <property type="molecule type" value="Genomic_DNA"/>
</dbReference>